<dbReference type="Proteomes" id="UP000315215">
    <property type="component" value="Chromosome"/>
</dbReference>
<reference evidence="7 8" key="1">
    <citation type="submission" date="2019-07" db="EMBL/GenBank/DDBJ databases">
        <authorList>
            <person name="Li J."/>
        </authorList>
    </citation>
    <scope>NUCLEOTIDE SEQUENCE [LARGE SCALE GENOMIC DNA]</scope>
    <source>
        <strain evidence="7 8">TKL69</strain>
    </source>
</reference>
<evidence type="ECO:0000313" key="8">
    <source>
        <dbReference type="Proteomes" id="UP000315215"/>
    </source>
</evidence>
<organism evidence="7 8">
    <name type="scientific">Radiobacillus deserti</name>
    <dbReference type="NCBI Taxonomy" id="2594883"/>
    <lineage>
        <taxon>Bacteria</taxon>
        <taxon>Bacillati</taxon>
        <taxon>Bacillota</taxon>
        <taxon>Bacilli</taxon>
        <taxon>Bacillales</taxon>
        <taxon>Bacillaceae</taxon>
        <taxon>Radiobacillus</taxon>
    </lineage>
</organism>
<dbReference type="GO" id="GO:0000455">
    <property type="term" value="P:enzyme-directed rRNA pseudouridine synthesis"/>
    <property type="evidence" value="ECO:0007669"/>
    <property type="project" value="TreeGrafter"/>
</dbReference>
<protein>
    <recommendedName>
        <fullName evidence="5">Pseudouridine synthase</fullName>
        <ecNumber evidence="5">5.4.99.-</ecNumber>
    </recommendedName>
</protein>
<feature type="active site" evidence="4">
    <location>
        <position position="122"/>
    </location>
</feature>
<evidence type="ECO:0000256" key="2">
    <source>
        <dbReference type="ARBA" id="ARBA00010876"/>
    </source>
</evidence>
<comment type="similarity">
    <text evidence="2 5">Belongs to the pseudouridine synthase RluA family.</text>
</comment>
<comment type="function">
    <text evidence="5">Responsible for synthesis of pseudouridine from uracil.</text>
</comment>
<dbReference type="GO" id="GO:0140098">
    <property type="term" value="F:catalytic activity, acting on RNA"/>
    <property type="evidence" value="ECO:0007669"/>
    <property type="project" value="UniProtKB-ARBA"/>
</dbReference>
<accession>A0A516KL60</accession>
<comment type="catalytic activity">
    <reaction evidence="1 5">
        <text>a uridine in RNA = a pseudouridine in RNA</text>
        <dbReference type="Rhea" id="RHEA:48348"/>
        <dbReference type="Rhea" id="RHEA-COMP:12068"/>
        <dbReference type="Rhea" id="RHEA-COMP:12069"/>
        <dbReference type="ChEBI" id="CHEBI:65314"/>
        <dbReference type="ChEBI" id="CHEBI:65315"/>
    </reaction>
</comment>
<proteinExistence type="inferred from homology"/>
<dbReference type="PANTHER" id="PTHR21600">
    <property type="entry name" value="MITOCHONDRIAL RNA PSEUDOURIDINE SYNTHASE"/>
    <property type="match status" value="1"/>
</dbReference>
<evidence type="ECO:0000259" key="6">
    <source>
        <dbReference type="Pfam" id="PF00849"/>
    </source>
</evidence>
<dbReference type="Gene3D" id="3.30.2350.10">
    <property type="entry name" value="Pseudouridine synthase"/>
    <property type="match status" value="1"/>
</dbReference>
<evidence type="ECO:0000256" key="3">
    <source>
        <dbReference type="ARBA" id="ARBA00023235"/>
    </source>
</evidence>
<evidence type="ECO:0000256" key="5">
    <source>
        <dbReference type="RuleBase" id="RU362028"/>
    </source>
</evidence>
<dbReference type="InterPro" id="IPR006225">
    <property type="entry name" value="PsdUridine_synth_RluC/D"/>
</dbReference>
<keyword evidence="3 5" id="KW-0413">Isomerase</keyword>
<dbReference type="RefSeq" id="WP_143897146.1">
    <property type="nucleotide sequence ID" value="NZ_CP041666.1"/>
</dbReference>
<dbReference type="FunFam" id="3.30.2350.10:FF:000005">
    <property type="entry name" value="Pseudouridine synthase"/>
    <property type="match status" value="1"/>
</dbReference>
<dbReference type="CDD" id="cd02869">
    <property type="entry name" value="PseudoU_synth_RluA_like"/>
    <property type="match status" value="1"/>
</dbReference>
<dbReference type="NCBIfam" id="TIGR00005">
    <property type="entry name" value="rluA_subfam"/>
    <property type="match status" value="1"/>
</dbReference>
<dbReference type="EMBL" id="CP041666">
    <property type="protein sequence ID" value="QDP42117.1"/>
    <property type="molecule type" value="Genomic_DNA"/>
</dbReference>
<gene>
    <name evidence="7" type="ORF">FN924_06230</name>
</gene>
<dbReference type="OrthoDB" id="9807829at2"/>
<dbReference type="PROSITE" id="PS01129">
    <property type="entry name" value="PSI_RLU"/>
    <property type="match status" value="1"/>
</dbReference>
<evidence type="ECO:0000256" key="1">
    <source>
        <dbReference type="ARBA" id="ARBA00000073"/>
    </source>
</evidence>
<dbReference type="InterPro" id="IPR006224">
    <property type="entry name" value="PsdUridine_synth_RluA-like_CS"/>
</dbReference>
<dbReference type="KEGG" id="aqt:FN924_06230"/>
<keyword evidence="8" id="KW-1185">Reference proteome</keyword>
<evidence type="ECO:0000256" key="4">
    <source>
        <dbReference type="PIRSR" id="PIRSR606225-1"/>
    </source>
</evidence>
<feature type="domain" description="Pseudouridine synthase RsuA/RluA-like" evidence="6">
    <location>
        <begin position="75"/>
        <end position="226"/>
    </location>
</feature>
<name>A0A516KL60_9BACI</name>
<dbReference type="EC" id="5.4.99.-" evidence="5"/>
<dbReference type="AlphaFoldDB" id="A0A516KL60"/>
<dbReference type="InterPro" id="IPR020103">
    <property type="entry name" value="PsdUridine_synth_cat_dom_sf"/>
</dbReference>
<dbReference type="GO" id="GO:0009982">
    <property type="term" value="F:pseudouridine synthase activity"/>
    <property type="evidence" value="ECO:0007669"/>
    <property type="project" value="InterPro"/>
</dbReference>
<dbReference type="SUPFAM" id="SSF55120">
    <property type="entry name" value="Pseudouridine synthase"/>
    <property type="match status" value="1"/>
</dbReference>
<sequence length="280" mass="31798">MLVREFLHQVCGLSRRIIKVLKFQGGTILVDGVPRDVRYKLTEGEVIQVLFPPEARGPSMVAERLPIEIMYEDDDVLVIHKPAGIATIPSLNHTTGTIANRLLGYYDEKNLHYTVHIVTRLDKDTSGLLLVAKHRLSHSILSRDQKIGLVNRSYYAIVEGHLHEKKSTIDLPIGRKAESIIQRAVLEDGQQAITHYVVEREMKEETLVSVRLETGRTHQIRVHFSHIGHPLLGDTLYGGIHTKIQRQALHCKSLSFNQPFTGERITLTCDMPEDMQQILR</sequence>
<dbReference type="PANTHER" id="PTHR21600:SF35">
    <property type="entry name" value="PSEUDOURIDINE SYNTHASE"/>
    <property type="match status" value="1"/>
</dbReference>
<dbReference type="InterPro" id="IPR006145">
    <property type="entry name" value="PsdUridine_synth_RsuA/RluA"/>
</dbReference>
<evidence type="ECO:0000313" key="7">
    <source>
        <dbReference type="EMBL" id="QDP42117.1"/>
    </source>
</evidence>
<dbReference type="Pfam" id="PF00849">
    <property type="entry name" value="PseudoU_synth_2"/>
    <property type="match status" value="1"/>
</dbReference>
<dbReference type="InterPro" id="IPR050188">
    <property type="entry name" value="RluA_PseudoU_synthase"/>
</dbReference>
<dbReference type="GO" id="GO:0003723">
    <property type="term" value="F:RNA binding"/>
    <property type="evidence" value="ECO:0007669"/>
    <property type="project" value="InterPro"/>
</dbReference>